<dbReference type="AlphaFoldDB" id="A0A2R5GP17"/>
<evidence type="ECO:0000256" key="8">
    <source>
        <dbReference type="SAM" id="SignalP"/>
    </source>
</evidence>
<dbReference type="EMBL" id="BEYU01000075">
    <property type="protein sequence ID" value="GBG30373.1"/>
    <property type="molecule type" value="Genomic_DNA"/>
</dbReference>
<evidence type="ECO:0000256" key="7">
    <source>
        <dbReference type="SAM" id="Phobius"/>
    </source>
</evidence>
<gene>
    <name evidence="9" type="ORF">FCC1311_065922</name>
</gene>
<keyword evidence="3 7" id="KW-0812">Transmembrane</keyword>
<keyword evidence="4 7" id="KW-1133">Transmembrane helix</keyword>
<feature type="chain" id="PRO_5015342714" evidence="8">
    <location>
        <begin position="23"/>
        <end position="496"/>
    </location>
</feature>
<accession>A0A2R5GP17</accession>
<feature type="transmembrane region" description="Helical" evidence="7">
    <location>
        <begin position="246"/>
        <end position="267"/>
    </location>
</feature>
<feature type="transmembrane region" description="Helical" evidence="7">
    <location>
        <begin position="279"/>
        <end position="297"/>
    </location>
</feature>
<sequence length="496" mass="52671">MGAIMSAMSMALCCTCTGLSCACSCLGCCISVATSAAGGISSRVAKFMYLLDLLAVVFLCVVLKYSADDWNWDIEIAGYYSYELGCSNSTNQVNLDALNGTGTEGVYAYCMGDEAVYRVGAATASFFALHVLLSLCGTAFHRGFWLWKLILQAGAIIGFVLMDQDIFDIEGYVWTARVFSVLFLFMQVLLMIGFAYDWNDKWVANAEAPDANEKLWLSLIVASVVGLFACVFVGIVVLYMEFSACSIGPAVTTITLLAVIVLTGLTLFRDRFSEEPGAALPAGVISAYITYLAWAALEANPDPVCRKGTFDGPESNGAIGVGVVIMAISLAWGANQSSASMASIMHGSKGIPEAQGEELGKSAAGAPPVHGGLYEVGEGRTAADMQREQGSQPAAAKAPGPSDRLMVIAFHLAMVVSTFYLSMVLTNWGAAQAETTNEKGQMWLRIGAQWITILLYLWTIVAPAILTNRDFSSNASASTARPSGTSSTGGRTIQMV</sequence>
<reference evidence="9 10" key="1">
    <citation type="submission" date="2017-12" db="EMBL/GenBank/DDBJ databases">
        <title>Sequencing, de novo assembly and annotation of complete genome of a new Thraustochytrid species, strain FCC1311.</title>
        <authorList>
            <person name="Sedici K."/>
            <person name="Godart F."/>
            <person name="Aiese Cigliano R."/>
            <person name="Sanseverino W."/>
            <person name="Barakat M."/>
            <person name="Ortet P."/>
            <person name="Marechal E."/>
            <person name="Cagnac O."/>
            <person name="Amato A."/>
        </authorList>
    </citation>
    <scope>NUCLEOTIDE SEQUENCE [LARGE SCALE GENOMIC DNA]</scope>
</reference>
<dbReference type="Proteomes" id="UP000241890">
    <property type="component" value="Unassembled WGS sequence"/>
</dbReference>
<feature type="transmembrane region" description="Helical" evidence="7">
    <location>
        <begin position="405"/>
        <end position="426"/>
    </location>
</feature>
<comment type="caution">
    <text evidence="9">The sequence shown here is derived from an EMBL/GenBank/DDBJ whole genome shotgun (WGS) entry which is preliminary data.</text>
</comment>
<evidence type="ECO:0000256" key="1">
    <source>
        <dbReference type="ARBA" id="ARBA00004141"/>
    </source>
</evidence>
<feature type="transmembrane region" description="Helical" evidence="7">
    <location>
        <begin position="317"/>
        <end position="335"/>
    </location>
</feature>
<evidence type="ECO:0000256" key="6">
    <source>
        <dbReference type="SAM" id="MobiDB-lite"/>
    </source>
</evidence>
<evidence type="ECO:0000256" key="5">
    <source>
        <dbReference type="ARBA" id="ARBA00023136"/>
    </source>
</evidence>
<protein>
    <submittedName>
        <fullName evidence="9">Serine incorporator 3</fullName>
    </submittedName>
</protein>
<dbReference type="InterPro" id="IPR005016">
    <property type="entry name" value="TDE1/TMS"/>
</dbReference>
<comment type="subcellular location">
    <subcellularLocation>
        <location evidence="1">Membrane</location>
        <topology evidence="1">Multi-pass membrane protein</topology>
    </subcellularLocation>
</comment>
<feature type="signal peptide" evidence="8">
    <location>
        <begin position="1"/>
        <end position="22"/>
    </location>
</feature>
<feature type="transmembrane region" description="Helical" evidence="7">
    <location>
        <begin position="174"/>
        <end position="196"/>
    </location>
</feature>
<feature type="transmembrane region" description="Helical" evidence="7">
    <location>
        <begin position="446"/>
        <end position="466"/>
    </location>
</feature>
<feature type="region of interest" description="Disordered" evidence="6">
    <location>
        <begin position="474"/>
        <end position="496"/>
    </location>
</feature>
<dbReference type="InParanoid" id="A0A2R5GP17"/>
<dbReference type="OrthoDB" id="5963193at2759"/>
<evidence type="ECO:0000313" key="10">
    <source>
        <dbReference type="Proteomes" id="UP000241890"/>
    </source>
</evidence>
<dbReference type="PANTHER" id="PTHR10383">
    <property type="entry name" value="SERINE INCORPORATOR"/>
    <property type="match status" value="1"/>
</dbReference>
<organism evidence="9 10">
    <name type="scientific">Hondaea fermentalgiana</name>
    <dbReference type="NCBI Taxonomy" id="2315210"/>
    <lineage>
        <taxon>Eukaryota</taxon>
        <taxon>Sar</taxon>
        <taxon>Stramenopiles</taxon>
        <taxon>Bigyra</taxon>
        <taxon>Labyrinthulomycetes</taxon>
        <taxon>Thraustochytrida</taxon>
        <taxon>Thraustochytriidae</taxon>
        <taxon>Hondaea</taxon>
    </lineage>
</organism>
<evidence type="ECO:0000256" key="3">
    <source>
        <dbReference type="ARBA" id="ARBA00022692"/>
    </source>
</evidence>
<name>A0A2R5GP17_9STRA</name>
<keyword evidence="10" id="KW-1185">Reference proteome</keyword>
<keyword evidence="8" id="KW-0732">Signal</keyword>
<keyword evidence="5 7" id="KW-0472">Membrane</keyword>
<evidence type="ECO:0000313" key="9">
    <source>
        <dbReference type="EMBL" id="GBG30373.1"/>
    </source>
</evidence>
<evidence type="ECO:0000256" key="2">
    <source>
        <dbReference type="ARBA" id="ARBA00006665"/>
    </source>
</evidence>
<comment type="similarity">
    <text evidence="2">Belongs to the TDE1 family.</text>
</comment>
<dbReference type="Pfam" id="PF03348">
    <property type="entry name" value="Serinc"/>
    <property type="match status" value="1"/>
</dbReference>
<evidence type="ECO:0000256" key="4">
    <source>
        <dbReference type="ARBA" id="ARBA00022989"/>
    </source>
</evidence>
<feature type="transmembrane region" description="Helical" evidence="7">
    <location>
        <begin position="144"/>
        <end position="162"/>
    </location>
</feature>
<proteinExistence type="inferred from homology"/>
<dbReference type="GO" id="GO:0016020">
    <property type="term" value="C:membrane"/>
    <property type="evidence" value="ECO:0007669"/>
    <property type="project" value="UniProtKB-SubCell"/>
</dbReference>
<dbReference type="PANTHER" id="PTHR10383:SF9">
    <property type="entry name" value="SERINE INCORPORATOR, ISOFORM F"/>
    <property type="match status" value="1"/>
</dbReference>
<feature type="transmembrane region" description="Helical" evidence="7">
    <location>
        <begin position="216"/>
        <end position="240"/>
    </location>
</feature>
<feature type="transmembrane region" description="Helical" evidence="7">
    <location>
        <begin position="47"/>
        <end position="65"/>
    </location>
</feature>